<gene>
    <name evidence="1" type="ORF">GCM10007424_09810</name>
</gene>
<keyword evidence="2" id="KW-1185">Reference proteome</keyword>
<sequence>MGNVNYGSNRYQNQNQRMNSIASNNENYMSFTVRGIYNQKPAGYAATFAIVQVGTSVEEVNALMNEKIDAIKEKIKAVDPEIEVITDMISFVPKYEYEVTKKLFSKKTYNEKPAGFELKKNLIIKYKKRVLDEIMTACAEQEIYDLVKVDYIITNLESIREKLETKMMTAFETKMNYYSKLSGIDLKSKPRNVSESYNLMYPTESYSSYSAFSRTQLPYEKNRVVNNTEKNVSYYYNPVVPKNHTFVVNPEVIEPCVQVFYDFTITIDLRKPEKEVKTETKTIEKKSVFIITHDGDVKPLQF</sequence>
<dbReference type="InterPro" id="IPR007497">
    <property type="entry name" value="SIMPL/DUF541"/>
</dbReference>
<evidence type="ECO:0008006" key="3">
    <source>
        <dbReference type="Google" id="ProtNLM"/>
    </source>
</evidence>
<proteinExistence type="predicted"/>
<evidence type="ECO:0000313" key="2">
    <source>
        <dbReference type="Proteomes" id="UP000615760"/>
    </source>
</evidence>
<organism evidence="1 2">
    <name type="scientific">Flavobacterium suaedae</name>
    <dbReference type="NCBI Taxonomy" id="1767027"/>
    <lineage>
        <taxon>Bacteria</taxon>
        <taxon>Pseudomonadati</taxon>
        <taxon>Bacteroidota</taxon>
        <taxon>Flavobacteriia</taxon>
        <taxon>Flavobacteriales</taxon>
        <taxon>Flavobacteriaceae</taxon>
        <taxon>Flavobacterium</taxon>
    </lineage>
</organism>
<dbReference type="Pfam" id="PF04402">
    <property type="entry name" value="SIMPL"/>
    <property type="match status" value="1"/>
</dbReference>
<comment type="caution">
    <text evidence="1">The sequence shown here is derived from an EMBL/GenBank/DDBJ whole genome shotgun (WGS) entry which is preliminary data.</text>
</comment>
<dbReference type="Proteomes" id="UP000615760">
    <property type="component" value="Unassembled WGS sequence"/>
</dbReference>
<name>A0ABQ1JQ48_9FLAO</name>
<evidence type="ECO:0000313" key="1">
    <source>
        <dbReference type="EMBL" id="GGB71858.1"/>
    </source>
</evidence>
<protein>
    <recommendedName>
        <fullName evidence="3">DUF541 domain-containing protein</fullName>
    </recommendedName>
</protein>
<accession>A0ABQ1JQ48</accession>
<dbReference type="EMBL" id="BMJE01000002">
    <property type="protein sequence ID" value="GGB71858.1"/>
    <property type="molecule type" value="Genomic_DNA"/>
</dbReference>
<reference evidence="2" key="1">
    <citation type="journal article" date="2019" name="Int. J. Syst. Evol. Microbiol.">
        <title>The Global Catalogue of Microorganisms (GCM) 10K type strain sequencing project: providing services to taxonomists for standard genome sequencing and annotation.</title>
        <authorList>
            <consortium name="The Broad Institute Genomics Platform"/>
            <consortium name="The Broad Institute Genome Sequencing Center for Infectious Disease"/>
            <person name="Wu L."/>
            <person name="Ma J."/>
        </authorList>
    </citation>
    <scope>NUCLEOTIDE SEQUENCE [LARGE SCALE GENOMIC DNA]</scope>
    <source>
        <strain evidence="2">CGMCC 1.15461</strain>
    </source>
</reference>